<evidence type="ECO:0000256" key="6">
    <source>
        <dbReference type="ARBA" id="ARBA00022692"/>
    </source>
</evidence>
<dbReference type="Proteomes" id="UP001141183">
    <property type="component" value="Unassembled WGS sequence"/>
</dbReference>
<dbReference type="EMBL" id="JAMRYU010000005">
    <property type="protein sequence ID" value="MDC4239692.1"/>
    <property type="molecule type" value="Genomic_DNA"/>
</dbReference>
<feature type="transmembrane region" description="Helical" evidence="13">
    <location>
        <begin position="133"/>
        <end position="152"/>
    </location>
</feature>
<organism evidence="14 15">
    <name type="scientific">Clostridium tertium</name>
    <dbReference type="NCBI Taxonomy" id="1559"/>
    <lineage>
        <taxon>Bacteria</taxon>
        <taxon>Bacillati</taxon>
        <taxon>Bacillota</taxon>
        <taxon>Clostridia</taxon>
        <taxon>Eubacteriales</taxon>
        <taxon>Clostridiaceae</taxon>
        <taxon>Clostridium</taxon>
    </lineage>
</organism>
<keyword evidence="7" id="KW-0479">Metal-binding</keyword>
<evidence type="ECO:0000256" key="3">
    <source>
        <dbReference type="ARBA" id="ARBA00007931"/>
    </source>
</evidence>
<keyword evidence="8" id="KW-0378">Hydrolase</keyword>
<feature type="transmembrane region" description="Helical" evidence="13">
    <location>
        <begin position="51"/>
        <end position="69"/>
    </location>
</feature>
<evidence type="ECO:0000256" key="2">
    <source>
        <dbReference type="ARBA" id="ARBA00004651"/>
    </source>
</evidence>
<evidence type="ECO:0000256" key="9">
    <source>
        <dbReference type="ARBA" id="ARBA00022833"/>
    </source>
</evidence>
<dbReference type="PANTHER" id="PTHR35864">
    <property type="entry name" value="ZINC METALLOPROTEASE MJ0611-RELATED"/>
    <property type="match status" value="1"/>
</dbReference>
<evidence type="ECO:0000256" key="4">
    <source>
        <dbReference type="ARBA" id="ARBA00022475"/>
    </source>
</evidence>
<dbReference type="InterPro" id="IPR052348">
    <property type="entry name" value="Metallopeptidase_M50B"/>
</dbReference>
<sequence length="215" mass="23696">MLGSNYLLMKILTVPAILIAFVAQGYAKAKVADKLGDKTPRFQGRLTLNPAAHIDIIGFVMILLVGFGWTKPVDTNPSAYKRGQNDAIKVTMAAPLANLLVGFIGMFIFAIWINVAYKLPSSAFNIIGLALKFISIININLFVFNLIPLPGLAGFELFREISPKNFYKVADKLYQYQMFILLGIVLVGQFILTIPSNLIFTIFSKIAFGVVGIIF</sequence>
<keyword evidence="6 13" id="KW-0812">Transmembrane</keyword>
<feature type="transmembrane region" description="Helical" evidence="13">
    <location>
        <begin position="90"/>
        <end position="113"/>
    </location>
</feature>
<evidence type="ECO:0000313" key="14">
    <source>
        <dbReference type="EMBL" id="MDC4239692.1"/>
    </source>
</evidence>
<comment type="caution">
    <text evidence="14">The sequence shown here is derived from an EMBL/GenBank/DDBJ whole genome shotgun (WGS) entry which is preliminary data.</text>
</comment>
<evidence type="ECO:0000256" key="5">
    <source>
        <dbReference type="ARBA" id="ARBA00022670"/>
    </source>
</evidence>
<keyword evidence="11" id="KW-0482">Metalloprotease</keyword>
<comment type="subcellular location">
    <subcellularLocation>
        <location evidence="2">Cell membrane</location>
        <topology evidence="2">Multi-pass membrane protein</topology>
    </subcellularLocation>
</comment>
<accession>A0A9X4B0G6</accession>
<evidence type="ECO:0000256" key="1">
    <source>
        <dbReference type="ARBA" id="ARBA00001947"/>
    </source>
</evidence>
<comment type="cofactor">
    <cofactor evidence="1">
        <name>Zn(2+)</name>
        <dbReference type="ChEBI" id="CHEBI:29105"/>
    </cofactor>
</comment>
<keyword evidence="10 13" id="KW-1133">Transmembrane helix</keyword>
<dbReference type="GO" id="GO:0005886">
    <property type="term" value="C:plasma membrane"/>
    <property type="evidence" value="ECO:0007669"/>
    <property type="project" value="UniProtKB-SubCell"/>
</dbReference>
<dbReference type="GO" id="GO:0006508">
    <property type="term" value="P:proteolysis"/>
    <property type="evidence" value="ECO:0007669"/>
    <property type="project" value="UniProtKB-KW"/>
</dbReference>
<evidence type="ECO:0000256" key="11">
    <source>
        <dbReference type="ARBA" id="ARBA00023049"/>
    </source>
</evidence>
<keyword evidence="4" id="KW-1003">Cell membrane</keyword>
<comment type="similarity">
    <text evidence="3">Belongs to the peptidase M50B family.</text>
</comment>
<name>A0A9X4B0G6_9CLOT</name>
<proteinExistence type="inferred from homology"/>
<feature type="transmembrane region" description="Helical" evidence="13">
    <location>
        <begin position="173"/>
        <end position="192"/>
    </location>
</feature>
<protein>
    <submittedName>
        <fullName evidence="14">Site-2 protease family protein</fullName>
    </submittedName>
</protein>
<evidence type="ECO:0000313" key="15">
    <source>
        <dbReference type="Proteomes" id="UP001141183"/>
    </source>
</evidence>
<dbReference type="PANTHER" id="PTHR35864:SF1">
    <property type="entry name" value="ZINC METALLOPROTEASE YWHC-RELATED"/>
    <property type="match status" value="1"/>
</dbReference>
<keyword evidence="15" id="KW-1185">Reference proteome</keyword>
<keyword evidence="9" id="KW-0862">Zinc</keyword>
<dbReference type="GO" id="GO:0046872">
    <property type="term" value="F:metal ion binding"/>
    <property type="evidence" value="ECO:0007669"/>
    <property type="project" value="UniProtKB-KW"/>
</dbReference>
<evidence type="ECO:0000256" key="7">
    <source>
        <dbReference type="ARBA" id="ARBA00022723"/>
    </source>
</evidence>
<dbReference type="RefSeq" id="WP_272470139.1">
    <property type="nucleotide sequence ID" value="NZ_JAMRYU010000005.1"/>
</dbReference>
<evidence type="ECO:0000256" key="10">
    <source>
        <dbReference type="ARBA" id="ARBA00022989"/>
    </source>
</evidence>
<reference evidence="14" key="1">
    <citation type="submission" date="2022-05" db="EMBL/GenBank/DDBJ databases">
        <title>Draft genome sequence of Clostridium tertium strain CP3 isolated from Peru.</title>
        <authorList>
            <person name="Hurtado R."/>
            <person name="Lima L."/>
            <person name="Sousa T."/>
            <person name="Jaiswal A.K."/>
            <person name="Tiwari S."/>
            <person name="Maturrano L."/>
            <person name="Brenig B."/>
            <person name="Azevedo V."/>
        </authorList>
    </citation>
    <scope>NUCLEOTIDE SEQUENCE</scope>
    <source>
        <strain evidence="14">CP3</strain>
    </source>
</reference>
<dbReference type="InterPro" id="IPR044537">
    <property type="entry name" value="Rip2-like"/>
</dbReference>
<dbReference type="AlphaFoldDB" id="A0A9X4B0G6"/>
<evidence type="ECO:0000256" key="13">
    <source>
        <dbReference type="SAM" id="Phobius"/>
    </source>
</evidence>
<keyword evidence="12 13" id="KW-0472">Membrane</keyword>
<dbReference type="CDD" id="cd06158">
    <property type="entry name" value="S2P-M50_like_1"/>
    <property type="match status" value="1"/>
</dbReference>
<evidence type="ECO:0000256" key="8">
    <source>
        <dbReference type="ARBA" id="ARBA00022801"/>
    </source>
</evidence>
<keyword evidence="5 14" id="KW-0645">Protease</keyword>
<dbReference type="GO" id="GO:0008237">
    <property type="term" value="F:metallopeptidase activity"/>
    <property type="evidence" value="ECO:0007669"/>
    <property type="project" value="UniProtKB-KW"/>
</dbReference>
<evidence type="ECO:0000256" key="12">
    <source>
        <dbReference type="ARBA" id="ARBA00023136"/>
    </source>
</evidence>
<gene>
    <name evidence="14" type="ORF">NE398_05895</name>
</gene>